<dbReference type="AlphaFoldDB" id="I4BG37"/>
<dbReference type="PANTHER" id="PTHR30055:SF234">
    <property type="entry name" value="HTH-TYPE TRANSCRIPTIONAL REGULATOR BETI"/>
    <property type="match status" value="1"/>
</dbReference>
<evidence type="ECO:0000313" key="6">
    <source>
        <dbReference type="EMBL" id="AFM16244.1"/>
    </source>
</evidence>
<evidence type="ECO:0000259" key="5">
    <source>
        <dbReference type="PROSITE" id="PS50977"/>
    </source>
</evidence>
<dbReference type="HOGENOM" id="CLU_069356_39_5_11"/>
<reference evidence="6 7" key="1">
    <citation type="submission" date="2012-06" db="EMBL/GenBank/DDBJ databases">
        <title>Complete sequence of chromosome of Mycobacterium chubuense NBB4.</title>
        <authorList>
            <consortium name="US DOE Joint Genome Institute"/>
            <person name="Lucas S."/>
            <person name="Han J."/>
            <person name="Lapidus A."/>
            <person name="Cheng J.-F."/>
            <person name="Goodwin L."/>
            <person name="Pitluck S."/>
            <person name="Peters L."/>
            <person name="Mikhailova N."/>
            <person name="Teshima H."/>
            <person name="Detter J.C."/>
            <person name="Han C."/>
            <person name="Tapia R."/>
            <person name="Land M."/>
            <person name="Hauser L."/>
            <person name="Kyrpides N."/>
            <person name="Ivanova N."/>
            <person name="Pagani I."/>
            <person name="Mattes T."/>
            <person name="Holmes A."/>
            <person name="Rutledge P."/>
            <person name="Paulsen I."/>
            <person name="Coleman N."/>
            <person name="Woyke T."/>
        </authorList>
    </citation>
    <scope>NUCLEOTIDE SEQUENCE [LARGE SCALE GENOMIC DNA]</scope>
    <source>
        <strain evidence="6 7">NBB4</strain>
    </source>
</reference>
<organism evidence="6 7">
    <name type="scientific">Mycolicibacterium chubuense (strain NBB4)</name>
    <name type="common">Mycobacterium chubuense</name>
    <dbReference type="NCBI Taxonomy" id="710421"/>
    <lineage>
        <taxon>Bacteria</taxon>
        <taxon>Bacillati</taxon>
        <taxon>Actinomycetota</taxon>
        <taxon>Actinomycetes</taxon>
        <taxon>Mycobacteriales</taxon>
        <taxon>Mycobacteriaceae</taxon>
        <taxon>Mycolicibacterium</taxon>
    </lineage>
</organism>
<dbReference type="RefSeq" id="WP_014814725.1">
    <property type="nucleotide sequence ID" value="NC_018027.1"/>
</dbReference>
<dbReference type="InterPro" id="IPR001647">
    <property type="entry name" value="HTH_TetR"/>
</dbReference>
<sequence>MTRQDWLVGADRRTQAVERIHAAAAELVSRHGFEAFTIDALAAKVHCSPATIYRNVGGKAAIMEGVMHQMSVRIVEHVKEAIADLEGPDRVVTAILVALDHIRAEPLGPLMMGAIRPGDDSGWLTSSPLVATLAEQMIGRSDPLAAQWLLRATLALWYWPVKNRDTEREIAARFIGPCFSASR</sequence>
<dbReference type="KEGG" id="mcb:Mycch_1443"/>
<dbReference type="GO" id="GO:0000976">
    <property type="term" value="F:transcription cis-regulatory region binding"/>
    <property type="evidence" value="ECO:0007669"/>
    <property type="project" value="TreeGrafter"/>
</dbReference>
<keyword evidence="2 4" id="KW-0238">DNA-binding</keyword>
<dbReference type="OrthoDB" id="4569533at2"/>
<evidence type="ECO:0000256" key="3">
    <source>
        <dbReference type="ARBA" id="ARBA00023163"/>
    </source>
</evidence>
<dbReference type="InterPro" id="IPR050109">
    <property type="entry name" value="HTH-type_TetR-like_transc_reg"/>
</dbReference>
<keyword evidence="1" id="KW-0805">Transcription regulation</keyword>
<evidence type="ECO:0000256" key="4">
    <source>
        <dbReference type="PROSITE-ProRule" id="PRU00335"/>
    </source>
</evidence>
<evidence type="ECO:0000256" key="1">
    <source>
        <dbReference type="ARBA" id="ARBA00023015"/>
    </source>
</evidence>
<dbReference type="Pfam" id="PF00440">
    <property type="entry name" value="TetR_N"/>
    <property type="match status" value="1"/>
</dbReference>
<dbReference type="PROSITE" id="PS50977">
    <property type="entry name" value="HTH_TETR_2"/>
    <property type="match status" value="1"/>
</dbReference>
<dbReference type="Proteomes" id="UP000006057">
    <property type="component" value="Chromosome"/>
</dbReference>
<dbReference type="EMBL" id="CP003053">
    <property type="protein sequence ID" value="AFM16244.1"/>
    <property type="molecule type" value="Genomic_DNA"/>
</dbReference>
<dbReference type="SUPFAM" id="SSF46689">
    <property type="entry name" value="Homeodomain-like"/>
    <property type="match status" value="1"/>
</dbReference>
<dbReference type="STRING" id="710421.Mycch_1443"/>
<gene>
    <name evidence="6" type="ordered locus">Mycch_1443</name>
</gene>
<evidence type="ECO:0000256" key="2">
    <source>
        <dbReference type="ARBA" id="ARBA00023125"/>
    </source>
</evidence>
<evidence type="ECO:0000313" key="7">
    <source>
        <dbReference type="Proteomes" id="UP000006057"/>
    </source>
</evidence>
<keyword evidence="7" id="KW-1185">Reference proteome</keyword>
<dbReference type="PATRIC" id="fig|710421.3.peg.1443"/>
<dbReference type="PANTHER" id="PTHR30055">
    <property type="entry name" value="HTH-TYPE TRANSCRIPTIONAL REGULATOR RUTR"/>
    <property type="match status" value="1"/>
</dbReference>
<dbReference type="eggNOG" id="COG1309">
    <property type="taxonomic scope" value="Bacteria"/>
</dbReference>
<proteinExistence type="predicted"/>
<dbReference type="InterPro" id="IPR009057">
    <property type="entry name" value="Homeodomain-like_sf"/>
</dbReference>
<accession>I4BG37</accession>
<keyword evidence="3" id="KW-0804">Transcription</keyword>
<feature type="domain" description="HTH tetR-type" evidence="5">
    <location>
        <begin position="14"/>
        <end position="74"/>
    </location>
</feature>
<dbReference type="Gene3D" id="1.10.357.10">
    <property type="entry name" value="Tetracycline Repressor, domain 2"/>
    <property type="match status" value="1"/>
</dbReference>
<protein>
    <submittedName>
        <fullName evidence="6">Transcriptional regulator</fullName>
    </submittedName>
</protein>
<dbReference type="GO" id="GO:0003700">
    <property type="term" value="F:DNA-binding transcription factor activity"/>
    <property type="evidence" value="ECO:0007669"/>
    <property type="project" value="TreeGrafter"/>
</dbReference>
<feature type="DNA-binding region" description="H-T-H motif" evidence="4">
    <location>
        <begin position="37"/>
        <end position="56"/>
    </location>
</feature>
<name>I4BG37_MYCCN</name>